<dbReference type="GO" id="GO:0006506">
    <property type="term" value="P:GPI anchor biosynthetic process"/>
    <property type="evidence" value="ECO:0000318"/>
    <property type="project" value="GO_Central"/>
</dbReference>
<comment type="pathway">
    <text evidence="2 13">Glycolipid biosynthesis; glycosylphosphatidylinositol-anchor biosynthesis.</text>
</comment>
<keyword evidence="4 13" id="KW-0337">GPI-anchor biosynthesis</keyword>
<feature type="transmembrane region" description="Helical" evidence="13">
    <location>
        <begin position="154"/>
        <end position="178"/>
    </location>
</feature>
<evidence type="ECO:0000256" key="8">
    <source>
        <dbReference type="ARBA" id="ARBA00022824"/>
    </source>
</evidence>
<dbReference type="OMA" id="MLWFIGQ"/>
<feature type="transmembrane region" description="Helical" evidence="13">
    <location>
        <begin position="342"/>
        <end position="362"/>
    </location>
</feature>
<reference evidence="14 15" key="1">
    <citation type="journal article" date="2008" name="Nature">
        <title>The Trichoplax genome and the nature of placozoans.</title>
        <authorList>
            <person name="Srivastava M."/>
            <person name="Begovic E."/>
            <person name="Chapman J."/>
            <person name="Putnam N.H."/>
            <person name="Hellsten U."/>
            <person name="Kawashima T."/>
            <person name="Kuo A."/>
            <person name="Mitros T."/>
            <person name="Salamov A."/>
            <person name="Carpenter M.L."/>
            <person name="Signorovitch A.Y."/>
            <person name="Moreno M.A."/>
            <person name="Kamm K."/>
            <person name="Grimwood J."/>
            <person name="Schmutz J."/>
            <person name="Shapiro H."/>
            <person name="Grigoriev I.V."/>
            <person name="Buss L.W."/>
            <person name="Schierwater B."/>
            <person name="Dellaporta S.L."/>
            <person name="Rokhsar D.S."/>
        </authorList>
    </citation>
    <scope>NUCLEOTIDE SEQUENCE [LARGE SCALE GENOMIC DNA]</scope>
    <source>
        <strain evidence="14 15">Grell-BS-1999</strain>
    </source>
</reference>
<feature type="transmembrane region" description="Helical" evidence="13">
    <location>
        <begin position="281"/>
        <end position="305"/>
    </location>
</feature>
<evidence type="ECO:0000256" key="5">
    <source>
        <dbReference type="ARBA" id="ARBA00022676"/>
    </source>
</evidence>
<evidence type="ECO:0000256" key="7">
    <source>
        <dbReference type="ARBA" id="ARBA00022692"/>
    </source>
</evidence>
<dbReference type="GO" id="GO:0004376">
    <property type="term" value="F:GPI mannosyltransferase activity"/>
    <property type="evidence" value="ECO:0007669"/>
    <property type="project" value="InterPro"/>
</dbReference>
<dbReference type="GO" id="GO:0051751">
    <property type="term" value="F:alpha-1,4-mannosyltransferase activity"/>
    <property type="evidence" value="ECO:0007669"/>
    <property type="project" value="InterPro"/>
</dbReference>
<dbReference type="STRING" id="10228.B3RIQ9"/>
<evidence type="ECO:0000313" key="14">
    <source>
        <dbReference type="EMBL" id="EDV29023.1"/>
    </source>
</evidence>
<feature type="transmembrane region" description="Helical" evidence="13">
    <location>
        <begin position="7"/>
        <end position="24"/>
    </location>
</feature>
<comment type="similarity">
    <text evidence="3 13">Belongs to the PIGM family.</text>
</comment>
<evidence type="ECO:0000256" key="2">
    <source>
        <dbReference type="ARBA" id="ARBA00004687"/>
    </source>
</evidence>
<dbReference type="KEGG" id="tad:TRIADDRAFT_49771"/>
<dbReference type="Proteomes" id="UP000009022">
    <property type="component" value="Unassembled WGS sequence"/>
</dbReference>
<organism evidence="14 15">
    <name type="scientific">Trichoplax adhaerens</name>
    <name type="common">Trichoplax reptans</name>
    <dbReference type="NCBI Taxonomy" id="10228"/>
    <lineage>
        <taxon>Eukaryota</taxon>
        <taxon>Metazoa</taxon>
        <taxon>Placozoa</taxon>
        <taxon>Uniplacotomia</taxon>
        <taxon>Trichoplacea</taxon>
        <taxon>Trichoplacidae</taxon>
        <taxon>Trichoplax</taxon>
    </lineage>
</organism>
<dbReference type="RefSeq" id="XP_002108225.1">
    <property type="nucleotide sequence ID" value="XM_002108189.1"/>
</dbReference>
<dbReference type="eggNOG" id="KOG3893">
    <property type="taxonomic scope" value="Eukaryota"/>
</dbReference>
<evidence type="ECO:0000256" key="12">
    <source>
        <dbReference type="ARBA" id="ARBA00093608"/>
    </source>
</evidence>
<evidence type="ECO:0000256" key="13">
    <source>
        <dbReference type="RuleBase" id="RU365064"/>
    </source>
</evidence>
<dbReference type="GeneID" id="6749440"/>
<comment type="subcellular location">
    <subcellularLocation>
        <location evidence="1 13">Endoplasmic reticulum membrane</location>
        <topology evidence="1 13">Multi-pass membrane protein</topology>
    </subcellularLocation>
</comment>
<dbReference type="EMBL" id="DS985241">
    <property type="protein sequence ID" value="EDV29023.1"/>
    <property type="molecule type" value="Genomic_DNA"/>
</dbReference>
<feature type="transmembrane region" description="Helical" evidence="13">
    <location>
        <begin position="253"/>
        <end position="272"/>
    </location>
</feature>
<keyword evidence="9 13" id="KW-1133">Transmembrane helix</keyword>
<dbReference type="PANTHER" id="PTHR12886:SF0">
    <property type="entry name" value="GPI MANNOSYLTRANSFERASE 1"/>
    <property type="match status" value="1"/>
</dbReference>
<dbReference type="PhylomeDB" id="B3RIQ9"/>
<protein>
    <recommendedName>
        <fullName evidence="12 13">GPI alpha-1,4-mannosyltransferase I, catalytic subunit</fullName>
        <ecNumber evidence="13">2.4.1.-</ecNumber>
    </recommendedName>
    <alternativeName>
        <fullName evidence="13">GPI mannosyltransferase I</fullName>
    </alternativeName>
</protein>
<dbReference type="EC" id="2.4.1.-" evidence="13"/>
<dbReference type="GO" id="GO:0000030">
    <property type="term" value="F:mannosyltransferase activity"/>
    <property type="evidence" value="ECO:0000318"/>
    <property type="project" value="GO_Central"/>
</dbReference>
<dbReference type="OrthoDB" id="1741594at2759"/>
<sequence length="403" mass="47345">MSPIIKYSLVAGILRLFLIMYGEWQDKYFVVKYTDVDYKVFTDAARYVANGESPYQRATYRYTPLLAWILVPATTLRMSYGKLLFSGCDILSGWLIFAILSIKKVTDSNKIICTNLWLFNPLTITVSTRGNAESLLCVLVLSSIYFMLERRTTMSAFSLALAIHFKLYPVIYTLPLLLSLHDIYYDSDKVNYHYNIWLNLLWKLTRFEIIKFISIWLLTLIAINGLMYCLYGLDYIQEAYLYHLTRVDTRHNFSLYFYMMYINVESWLGSIISRLAFIPQLILMLIISLYSYTDICFCMFVQTFAFVTFNKVCTSQYFLWYLSLLPLVLANNRLLNKPKYSATLGITWFLSQVVWLFFAYLVEFKGKNTFVLIWIGSILHFFVNIFVLAEVIRHHRIGFLLMV</sequence>
<evidence type="ECO:0000256" key="6">
    <source>
        <dbReference type="ARBA" id="ARBA00022679"/>
    </source>
</evidence>
<keyword evidence="6 13" id="KW-0808">Transferase</keyword>
<feature type="transmembrane region" description="Helical" evidence="13">
    <location>
        <begin position="317"/>
        <end position="335"/>
    </location>
</feature>
<dbReference type="GO" id="GO:0005789">
    <property type="term" value="C:endoplasmic reticulum membrane"/>
    <property type="evidence" value="ECO:0007669"/>
    <property type="project" value="UniProtKB-SubCell"/>
</dbReference>
<gene>
    <name evidence="14" type="ORF">TRIADDRAFT_49771</name>
</gene>
<evidence type="ECO:0000256" key="1">
    <source>
        <dbReference type="ARBA" id="ARBA00004477"/>
    </source>
</evidence>
<evidence type="ECO:0000256" key="4">
    <source>
        <dbReference type="ARBA" id="ARBA00022502"/>
    </source>
</evidence>
<dbReference type="GO" id="GO:1990529">
    <property type="term" value="C:glycosylphosphatidylinositol-mannosyltransferase I complex"/>
    <property type="evidence" value="ECO:0000318"/>
    <property type="project" value="GO_Central"/>
</dbReference>
<dbReference type="CTD" id="6749440"/>
<evidence type="ECO:0000256" key="3">
    <source>
        <dbReference type="ARBA" id="ARBA00011071"/>
    </source>
</evidence>
<dbReference type="AlphaFoldDB" id="B3RIQ9"/>
<evidence type="ECO:0000256" key="11">
    <source>
        <dbReference type="ARBA" id="ARBA00093408"/>
    </source>
</evidence>
<keyword evidence="8 13" id="KW-0256">Endoplasmic reticulum</keyword>
<keyword evidence="15" id="KW-1185">Reference proteome</keyword>
<dbReference type="Pfam" id="PF05007">
    <property type="entry name" value="Mannosyl_trans"/>
    <property type="match status" value="1"/>
</dbReference>
<dbReference type="UniPathway" id="UPA00196"/>
<keyword evidence="10 13" id="KW-0472">Membrane</keyword>
<comment type="function">
    <text evidence="11 13">Catalytic subunit of the glycosylphosphatidylinositol-mannosyltransferase I complex which catalyzes the transfer of the first mannose, via an alpha-1,4 bond from a dolichol-phosphate-mannose (Dol-P-Man) to the glucosaminyl acyl phosphatidylinositol (GlcN-(acyl)PI) intermediate to generate alpha-D-Man-(1-&gt;4)-alpha-D-GlcN-(1-&gt;6)-(1-radyl,2-acyl-sn-glycero-3-phospho)-2-acyl-inositol and participates in the sixth step of the glycosylphosphatidylinositol-anchor biosynthesis.</text>
</comment>
<feature type="transmembrane region" description="Helical" evidence="13">
    <location>
        <begin position="212"/>
        <end position="233"/>
    </location>
</feature>
<feature type="transmembrane region" description="Helical" evidence="13">
    <location>
        <begin position="83"/>
        <end position="102"/>
    </location>
</feature>
<evidence type="ECO:0000256" key="10">
    <source>
        <dbReference type="ARBA" id="ARBA00023136"/>
    </source>
</evidence>
<evidence type="ECO:0000256" key="9">
    <source>
        <dbReference type="ARBA" id="ARBA00022989"/>
    </source>
</evidence>
<dbReference type="PANTHER" id="PTHR12886">
    <property type="entry name" value="PIG-M MANNOSYLTRANSFERASE"/>
    <property type="match status" value="1"/>
</dbReference>
<dbReference type="InterPro" id="IPR007704">
    <property type="entry name" value="PIG-M"/>
</dbReference>
<evidence type="ECO:0000313" key="15">
    <source>
        <dbReference type="Proteomes" id="UP000009022"/>
    </source>
</evidence>
<proteinExistence type="inferred from homology"/>
<dbReference type="InParanoid" id="B3RIQ9"/>
<dbReference type="FunCoup" id="B3RIQ9">
    <property type="interactions" value="1437"/>
</dbReference>
<keyword evidence="7 13" id="KW-0812">Transmembrane</keyword>
<name>B3RIQ9_TRIAD</name>
<keyword evidence="5 13" id="KW-0328">Glycosyltransferase</keyword>
<dbReference type="HOGENOM" id="CLU_024220_3_1_1"/>
<accession>B3RIQ9</accession>
<feature type="transmembrane region" description="Helical" evidence="13">
    <location>
        <begin position="368"/>
        <end position="392"/>
    </location>
</feature>